<proteinExistence type="predicted"/>
<gene>
    <name evidence="1" type="ORF">SAMN05216267_10323</name>
</gene>
<dbReference type="Gene3D" id="1.25.40.10">
    <property type="entry name" value="Tetratricopeptide repeat domain"/>
    <property type="match status" value="1"/>
</dbReference>
<dbReference type="AlphaFoldDB" id="A0A1H8QYD1"/>
<dbReference type="STRING" id="310780.SAMN05216267_10323"/>
<evidence type="ECO:0008006" key="3">
    <source>
        <dbReference type="Google" id="ProtNLM"/>
    </source>
</evidence>
<dbReference type="EMBL" id="FODD01000032">
    <property type="protein sequence ID" value="SEO59195.1"/>
    <property type="molecule type" value="Genomic_DNA"/>
</dbReference>
<dbReference type="Proteomes" id="UP000181951">
    <property type="component" value="Unassembled WGS sequence"/>
</dbReference>
<dbReference type="OrthoDB" id="3284019at2"/>
<dbReference type="InterPro" id="IPR011990">
    <property type="entry name" value="TPR-like_helical_dom_sf"/>
</dbReference>
<reference evidence="1 2" key="1">
    <citation type="submission" date="2016-10" db="EMBL/GenBank/DDBJ databases">
        <authorList>
            <person name="de Groot N.N."/>
        </authorList>
    </citation>
    <scope>NUCLEOTIDE SEQUENCE [LARGE SCALE GENOMIC DNA]</scope>
    <source>
        <strain evidence="1 2">CGMCC 4.2026</strain>
    </source>
</reference>
<keyword evidence="2" id="KW-1185">Reference proteome</keyword>
<accession>A0A1H8QYD1</accession>
<sequence>MNTVVYIAGACLLVYAAVTIPRNAKKARAKRAQAKAAMPVKIDAAAYGLVPAAQVDTARPGPDPEADAAVAAARAGDWRHPAAYLADAGNDWDLRWYRVGHLVRAAADDDAWLTAWRTERPGDPAAALIHADALVQLAGKVRGAQGGARTTAEQFEGFHRLLGQALPACQEAARLAPYDPSPWVAQITIAYGLGWSHDDFRQLWAEITARDPYHFGAHVSALQYWCEKWRGSSALMFDFAERAASSAPRGSLLPVLRLYATFEHVLKQTDDSFYEDPYVSAAVDAVLDAVDLAPAGHHRLPTVRHLLANAAYRTGRYAEAAEQFREIGGYAGGVPWMYFTSPLKQFVHVRTHTFNEWEKAGRPAAPPRVAL</sequence>
<evidence type="ECO:0000313" key="1">
    <source>
        <dbReference type="EMBL" id="SEO59195.1"/>
    </source>
</evidence>
<evidence type="ECO:0000313" key="2">
    <source>
        <dbReference type="Proteomes" id="UP000181951"/>
    </source>
</evidence>
<dbReference type="RefSeq" id="WP_075017763.1">
    <property type="nucleotide sequence ID" value="NZ_FODD01000032.1"/>
</dbReference>
<protein>
    <recommendedName>
        <fullName evidence="3">DUF4034 domain-containing protein</fullName>
    </recommendedName>
</protein>
<name>A0A1H8QYD1_9ACTN</name>
<organism evidence="1 2">
    <name type="scientific">Actinacidiphila rubida</name>
    <dbReference type="NCBI Taxonomy" id="310780"/>
    <lineage>
        <taxon>Bacteria</taxon>
        <taxon>Bacillati</taxon>
        <taxon>Actinomycetota</taxon>
        <taxon>Actinomycetes</taxon>
        <taxon>Kitasatosporales</taxon>
        <taxon>Streptomycetaceae</taxon>
        <taxon>Actinacidiphila</taxon>
    </lineage>
</organism>